<protein>
    <submittedName>
        <fullName evidence="2">Uncharacterized protein</fullName>
    </submittedName>
</protein>
<reference evidence="2 3" key="1">
    <citation type="submission" date="2023-05" db="EMBL/GenBank/DDBJ databases">
        <title>B98-5 Cell Line De Novo Hybrid Assembly: An Optical Mapping Approach.</title>
        <authorList>
            <person name="Kananen K."/>
            <person name="Auerbach J.A."/>
            <person name="Kautto E."/>
            <person name="Blachly J.S."/>
        </authorList>
    </citation>
    <scope>NUCLEOTIDE SEQUENCE [LARGE SCALE GENOMIC DNA]</scope>
    <source>
        <strain evidence="2">B95-8</strain>
        <tissue evidence="2">Cell line</tissue>
    </source>
</reference>
<dbReference type="EMBL" id="JASSZA010000010">
    <property type="protein sequence ID" value="KAK2099768.1"/>
    <property type="molecule type" value="Genomic_DNA"/>
</dbReference>
<accession>A0ABQ9URQ9</accession>
<keyword evidence="3" id="KW-1185">Reference proteome</keyword>
<proteinExistence type="predicted"/>
<name>A0ABQ9URQ9_SAGOE</name>
<evidence type="ECO:0000256" key="1">
    <source>
        <dbReference type="SAM" id="MobiDB-lite"/>
    </source>
</evidence>
<evidence type="ECO:0000313" key="2">
    <source>
        <dbReference type="EMBL" id="KAK2099768.1"/>
    </source>
</evidence>
<feature type="compositionally biased region" description="Gly residues" evidence="1">
    <location>
        <begin position="150"/>
        <end position="162"/>
    </location>
</feature>
<sequence length="177" mass="18459">SSQDQRHLQGKIKGVEEVWAGRQRPSMLAWTGKGGQGWKGTGCCLAGRRGAGRGGAQRGGAGLELHLLLGGRTWHAARAADGCEALGTGETSVPVGGWNLEEGSKGWGGPPRSWAVMERGLRLAGDLRRRGRGQEEDTHREGLLDRDGGFSRGGRVGEGGSWCLGSPPGAPSGLRNG</sequence>
<gene>
    <name evidence="2" type="ORF">P7K49_021116</name>
</gene>
<evidence type="ECO:0000313" key="3">
    <source>
        <dbReference type="Proteomes" id="UP001266305"/>
    </source>
</evidence>
<comment type="caution">
    <text evidence="2">The sequence shown here is derived from an EMBL/GenBank/DDBJ whole genome shotgun (WGS) entry which is preliminary data.</text>
</comment>
<dbReference type="Proteomes" id="UP001266305">
    <property type="component" value="Unassembled WGS sequence"/>
</dbReference>
<feature type="region of interest" description="Disordered" evidence="1">
    <location>
        <begin position="127"/>
        <end position="177"/>
    </location>
</feature>
<organism evidence="2 3">
    <name type="scientific">Saguinus oedipus</name>
    <name type="common">Cotton-top tamarin</name>
    <name type="synonym">Oedipomidas oedipus</name>
    <dbReference type="NCBI Taxonomy" id="9490"/>
    <lineage>
        <taxon>Eukaryota</taxon>
        <taxon>Metazoa</taxon>
        <taxon>Chordata</taxon>
        <taxon>Craniata</taxon>
        <taxon>Vertebrata</taxon>
        <taxon>Euteleostomi</taxon>
        <taxon>Mammalia</taxon>
        <taxon>Eutheria</taxon>
        <taxon>Euarchontoglires</taxon>
        <taxon>Primates</taxon>
        <taxon>Haplorrhini</taxon>
        <taxon>Platyrrhini</taxon>
        <taxon>Cebidae</taxon>
        <taxon>Callitrichinae</taxon>
        <taxon>Saguinus</taxon>
    </lineage>
</organism>
<feature type="compositionally biased region" description="Basic and acidic residues" evidence="1">
    <location>
        <begin position="127"/>
        <end position="149"/>
    </location>
</feature>
<feature type="non-terminal residue" evidence="2">
    <location>
        <position position="1"/>
    </location>
</feature>